<dbReference type="InterPro" id="IPR036388">
    <property type="entry name" value="WH-like_DNA-bd_sf"/>
</dbReference>
<dbReference type="Gene3D" id="3.40.190.10">
    <property type="entry name" value="Periplasmic binding protein-like II"/>
    <property type="match status" value="2"/>
</dbReference>
<dbReference type="EMBL" id="JABWMH010000001">
    <property type="protein sequence ID" value="NVD26677.1"/>
    <property type="molecule type" value="Genomic_DNA"/>
</dbReference>
<dbReference type="RefSeq" id="WP_176278207.1">
    <property type="nucleotide sequence ID" value="NZ_JABWMH010000001.1"/>
</dbReference>
<dbReference type="PANTHER" id="PTHR30537">
    <property type="entry name" value="HTH-TYPE TRANSCRIPTIONAL REGULATOR"/>
    <property type="match status" value="1"/>
</dbReference>
<keyword evidence="4" id="KW-0804">Transcription</keyword>
<dbReference type="InterPro" id="IPR036390">
    <property type="entry name" value="WH_DNA-bd_sf"/>
</dbReference>
<organism evidence="6 7">
    <name type="scientific">Parasphingorhabdus flavimaris</name>
    <dbReference type="NCBI Taxonomy" id="266812"/>
    <lineage>
        <taxon>Bacteria</taxon>
        <taxon>Pseudomonadati</taxon>
        <taxon>Pseudomonadota</taxon>
        <taxon>Alphaproteobacteria</taxon>
        <taxon>Sphingomonadales</taxon>
        <taxon>Sphingomonadaceae</taxon>
        <taxon>Parasphingorhabdus</taxon>
    </lineage>
</organism>
<comment type="caution">
    <text evidence="6">The sequence shown here is derived from an EMBL/GenBank/DDBJ whole genome shotgun (WGS) entry which is preliminary data.</text>
</comment>
<dbReference type="Pfam" id="PF00126">
    <property type="entry name" value="HTH_1"/>
    <property type="match status" value="1"/>
</dbReference>
<proteinExistence type="inferred from homology"/>
<dbReference type="SUPFAM" id="SSF53850">
    <property type="entry name" value="Periplasmic binding protein-like II"/>
    <property type="match status" value="1"/>
</dbReference>
<accession>A0ABX2MZ00</accession>
<dbReference type="Pfam" id="PF03466">
    <property type="entry name" value="LysR_substrate"/>
    <property type="match status" value="1"/>
</dbReference>
<protein>
    <submittedName>
        <fullName evidence="6">LysR family transcriptional regulator</fullName>
    </submittedName>
</protein>
<reference evidence="6 7" key="1">
    <citation type="submission" date="2020-06" db="EMBL/GenBank/DDBJ databases">
        <authorList>
            <person name="Kim S.-J."/>
            <person name="Park S.-J."/>
        </authorList>
    </citation>
    <scope>NUCLEOTIDE SEQUENCE [LARGE SCALE GENOMIC DNA]</scope>
    <source>
        <strain evidence="6 7">SW-151</strain>
    </source>
</reference>
<evidence type="ECO:0000313" key="6">
    <source>
        <dbReference type="EMBL" id="NVD26677.1"/>
    </source>
</evidence>
<keyword evidence="3" id="KW-0238">DNA-binding</keyword>
<dbReference type="Proteomes" id="UP000652427">
    <property type="component" value="Unassembled WGS sequence"/>
</dbReference>
<sequence length="303" mass="33769">MRRLPPTGALEAFLATARSGTLRAAAADLNLSPSALSRRIQNLETYVGQPLFERRHHEFQLTPTGERLLVGTEPVFEKLGLLLEELREEKQFKITVGVPPSFATAWLMPRIQHFRTEHPEVELTLDSSGSPMAKLGMSLDAIILFANKNEHQIEMHELRPQRAFAITAPGLVDTRSGLKRALLEQPLLIHRALPEILPNWLKTVGFDTLPSSKIEYYDNGPLLVSAAQNGLGIALVLEDMVNFKSGTSGLVRPFGESAETPYSYFLAIKNASGSRRAIRWFGDWLLNEAASDPRNLMRSTEFV</sequence>
<dbReference type="Gene3D" id="1.10.10.10">
    <property type="entry name" value="Winged helix-like DNA-binding domain superfamily/Winged helix DNA-binding domain"/>
    <property type="match status" value="1"/>
</dbReference>
<dbReference type="InterPro" id="IPR058163">
    <property type="entry name" value="LysR-type_TF_proteobact-type"/>
</dbReference>
<keyword evidence="2" id="KW-0805">Transcription regulation</keyword>
<evidence type="ECO:0000256" key="3">
    <source>
        <dbReference type="ARBA" id="ARBA00023125"/>
    </source>
</evidence>
<dbReference type="PRINTS" id="PR00039">
    <property type="entry name" value="HTHLYSR"/>
</dbReference>
<dbReference type="SUPFAM" id="SSF46785">
    <property type="entry name" value="Winged helix' DNA-binding domain"/>
    <property type="match status" value="1"/>
</dbReference>
<gene>
    <name evidence="6" type="ORF">HUO14_02010</name>
</gene>
<feature type="domain" description="HTH lysR-type" evidence="5">
    <location>
        <begin position="5"/>
        <end position="62"/>
    </location>
</feature>
<comment type="similarity">
    <text evidence="1">Belongs to the LysR transcriptional regulatory family.</text>
</comment>
<dbReference type="InterPro" id="IPR005119">
    <property type="entry name" value="LysR_subst-bd"/>
</dbReference>
<dbReference type="InterPro" id="IPR000847">
    <property type="entry name" value="LysR_HTH_N"/>
</dbReference>
<name>A0ABX2MZ00_9SPHN</name>
<keyword evidence="7" id="KW-1185">Reference proteome</keyword>
<evidence type="ECO:0000256" key="1">
    <source>
        <dbReference type="ARBA" id="ARBA00009437"/>
    </source>
</evidence>
<dbReference type="PANTHER" id="PTHR30537:SF74">
    <property type="entry name" value="HTH-TYPE TRANSCRIPTIONAL REGULATOR TRPI"/>
    <property type="match status" value="1"/>
</dbReference>
<evidence type="ECO:0000256" key="4">
    <source>
        <dbReference type="ARBA" id="ARBA00023163"/>
    </source>
</evidence>
<evidence type="ECO:0000313" key="7">
    <source>
        <dbReference type="Proteomes" id="UP000652427"/>
    </source>
</evidence>
<dbReference type="PROSITE" id="PS50931">
    <property type="entry name" value="HTH_LYSR"/>
    <property type="match status" value="1"/>
</dbReference>
<evidence type="ECO:0000259" key="5">
    <source>
        <dbReference type="PROSITE" id="PS50931"/>
    </source>
</evidence>
<evidence type="ECO:0000256" key="2">
    <source>
        <dbReference type="ARBA" id="ARBA00023015"/>
    </source>
</evidence>